<dbReference type="EMBL" id="CP036501">
    <property type="protein sequence ID" value="UZP74002.1"/>
    <property type="molecule type" value="Genomic_DNA"/>
</dbReference>
<proteinExistence type="predicted"/>
<dbReference type="Proteomes" id="UP001317963">
    <property type="component" value="Chromosome"/>
</dbReference>
<evidence type="ECO:0000256" key="1">
    <source>
        <dbReference type="SAM" id="MobiDB-lite"/>
    </source>
</evidence>
<dbReference type="RefSeq" id="WP_279242806.1">
    <property type="nucleotide sequence ID" value="NZ_CP036501.1"/>
</dbReference>
<organism evidence="2 3">
    <name type="scientific">Candidatus Paraluminiphilus aquimaris</name>
    <dbReference type="NCBI Taxonomy" id="2518994"/>
    <lineage>
        <taxon>Bacteria</taxon>
        <taxon>Pseudomonadati</taxon>
        <taxon>Pseudomonadota</taxon>
        <taxon>Gammaproteobacteria</taxon>
        <taxon>Cellvibrionales</taxon>
        <taxon>Halieaceae</taxon>
        <taxon>Candidatus Paraluminiphilus</taxon>
    </lineage>
</organism>
<sequence>MSHILLDITDSQITLTSGSTVIASPGAALASSDGRLVFGHGVLEELKRRPLETRTDFWSQLSTVSLTSEFAGARHSADLVYEHLKFIFNEAEREMGEITHLSVIAPSSLSQAQLELLLGIMNALGKTPASILDRALLHQHATGKAGVHLDLQWRQLIVTKVNLDQGQLTVGKSTSMPGLGYLDLLEQCLEYCADMCVEQTRFDPRRSAEAEQNLFNAIPGAFETLKHAEEAALSVNGYEFKIARSGLTFIGTQVMKAVESAPGVLSVDGLLANLPGIRFDYAADLQSLTNASDHILSTRGTDAPLSRISSTNAPSQEVDVSESPELRESTHRPDASDEPTLHSTVPTHILINSQAYSITNQSPESQAFGLIAGPDRVYVSDAFRNRVNVLSTQSSHEQLHAGCRLYRDDGFEALLIRVES</sequence>
<feature type="region of interest" description="Disordered" evidence="1">
    <location>
        <begin position="301"/>
        <end position="342"/>
    </location>
</feature>
<feature type="compositionally biased region" description="Basic and acidic residues" evidence="1">
    <location>
        <begin position="324"/>
        <end position="335"/>
    </location>
</feature>
<dbReference type="Gene3D" id="3.90.640.10">
    <property type="entry name" value="Actin, Chain A, domain 4"/>
    <property type="match status" value="1"/>
</dbReference>
<evidence type="ECO:0000313" key="3">
    <source>
        <dbReference type="Proteomes" id="UP001317963"/>
    </source>
</evidence>
<gene>
    <name evidence="2" type="ORF">E0F26_04245</name>
</gene>
<keyword evidence="3" id="KW-1185">Reference proteome</keyword>
<protein>
    <submittedName>
        <fullName evidence="2">Uncharacterized protein</fullName>
    </submittedName>
</protein>
<accession>A0ABY6Q5Q9</accession>
<name>A0ABY6Q5Q9_9GAMM</name>
<evidence type="ECO:0000313" key="2">
    <source>
        <dbReference type="EMBL" id="UZP74002.1"/>
    </source>
</evidence>
<reference evidence="2 3" key="1">
    <citation type="submission" date="2019-02" db="EMBL/GenBank/DDBJ databases">
        <title>Halieaceae_genomes.</title>
        <authorList>
            <person name="Li S.-H."/>
        </authorList>
    </citation>
    <scope>NUCLEOTIDE SEQUENCE [LARGE SCALE GENOMIC DNA]</scope>
    <source>
        <strain evidence="2 3">JH123</strain>
    </source>
</reference>
<dbReference type="Gene3D" id="3.30.420.40">
    <property type="match status" value="2"/>
</dbReference>